<evidence type="ECO:0000256" key="1">
    <source>
        <dbReference type="ARBA" id="ARBA00004571"/>
    </source>
</evidence>
<dbReference type="InterPro" id="IPR036942">
    <property type="entry name" value="Beta-barrel_TonB_sf"/>
</dbReference>
<keyword evidence="9 10" id="KW-0998">Cell outer membrane</keyword>
<dbReference type="PANTHER" id="PTHR32552:SF74">
    <property type="entry name" value="HYDROXAMATE SIDEROPHORE RECEPTOR FHUE"/>
    <property type="match status" value="1"/>
</dbReference>
<dbReference type="InterPro" id="IPR012910">
    <property type="entry name" value="Plug_dom"/>
</dbReference>
<keyword evidence="7 10" id="KW-0472">Membrane</keyword>
<dbReference type="InterPro" id="IPR000531">
    <property type="entry name" value="Beta-barrel_TonB"/>
</dbReference>
<evidence type="ECO:0000256" key="2">
    <source>
        <dbReference type="ARBA" id="ARBA00009810"/>
    </source>
</evidence>
<dbReference type="Gene3D" id="2.170.130.10">
    <property type="entry name" value="TonB-dependent receptor, plug domain"/>
    <property type="match status" value="1"/>
</dbReference>
<dbReference type="CDD" id="cd01347">
    <property type="entry name" value="ligand_gated_channel"/>
    <property type="match status" value="1"/>
</dbReference>
<dbReference type="EMBL" id="JBHSEU010000006">
    <property type="protein sequence ID" value="MFC4537819.1"/>
    <property type="molecule type" value="Genomic_DNA"/>
</dbReference>
<reference evidence="15" key="1">
    <citation type="journal article" date="2019" name="Int. J. Syst. Evol. Microbiol.">
        <title>The Global Catalogue of Microorganisms (GCM) 10K type strain sequencing project: providing services to taxonomists for standard genome sequencing and annotation.</title>
        <authorList>
            <consortium name="The Broad Institute Genomics Platform"/>
            <consortium name="The Broad Institute Genome Sequencing Center for Infectious Disease"/>
            <person name="Wu L."/>
            <person name="Ma J."/>
        </authorList>
    </citation>
    <scope>NUCLEOTIDE SEQUENCE [LARGE SCALE GENOMIC DNA]</scope>
    <source>
        <strain evidence="15">CGMCC 1.12121</strain>
    </source>
</reference>
<comment type="similarity">
    <text evidence="2 10 11">Belongs to the TonB-dependent receptor family.</text>
</comment>
<keyword evidence="6 11" id="KW-0798">TonB box</keyword>
<dbReference type="NCBIfam" id="TIGR01783">
    <property type="entry name" value="TonB-siderophor"/>
    <property type="match status" value="1"/>
</dbReference>
<evidence type="ECO:0000259" key="13">
    <source>
        <dbReference type="Pfam" id="PF07715"/>
    </source>
</evidence>
<evidence type="ECO:0000313" key="15">
    <source>
        <dbReference type="Proteomes" id="UP001596030"/>
    </source>
</evidence>
<evidence type="ECO:0000256" key="4">
    <source>
        <dbReference type="ARBA" id="ARBA00022452"/>
    </source>
</evidence>
<keyword evidence="15" id="KW-1185">Reference proteome</keyword>
<evidence type="ECO:0000256" key="9">
    <source>
        <dbReference type="ARBA" id="ARBA00023237"/>
    </source>
</evidence>
<dbReference type="SUPFAM" id="SSF56935">
    <property type="entry name" value="Porins"/>
    <property type="match status" value="1"/>
</dbReference>
<evidence type="ECO:0000256" key="10">
    <source>
        <dbReference type="PROSITE-ProRule" id="PRU01360"/>
    </source>
</evidence>
<keyword evidence="3 10" id="KW-0813">Transport</keyword>
<dbReference type="InterPro" id="IPR037066">
    <property type="entry name" value="Plug_dom_sf"/>
</dbReference>
<keyword evidence="5 10" id="KW-0812">Transmembrane</keyword>
<evidence type="ECO:0000256" key="7">
    <source>
        <dbReference type="ARBA" id="ARBA00023136"/>
    </source>
</evidence>
<evidence type="ECO:0000259" key="12">
    <source>
        <dbReference type="Pfam" id="PF00593"/>
    </source>
</evidence>
<evidence type="ECO:0000256" key="11">
    <source>
        <dbReference type="RuleBase" id="RU003357"/>
    </source>
</evidence>
<keyword evidence="4 10" id="KW-1134">Transmembrane beta strand</keyword>
<dbReference type="Gene3D" id="2.40.170.20">
    <property type="entry name" value="TonB-dependent receptor, beta-barrel domain"/>
    <property type="match status" value="1"/>
</dbReference>
<dbReference type="PROSITE" id="PS52016">
    <property type="entry name" value="TONB_DEPENDENT_REC_3"/>
    <property type="match status" value="1"/>
</dbReference>
<evidence type="ECO:0000256" key="3">
    <source>
        <dbReference type="ARBA" id="ARBA00022448"/>
    </source>
</evidence>
<evidence type="ECO:0000313" key="14">
    <source>
        <dbReference type="EMBL" id="MFC4537819.1"/>
    </source>
</evidence>
<gene>
    <name evidence="14" type="primary">fhuE</name>
    <name evidence="14" type="ORF">ACFO0U_03330</name>
</gene>
<dbReference type="PANTHER" id="PTHR32552">
    <property type="entry name" value="FERRICHROME IRON RECEPTOR-RELATED"/>
    <property type="match status" value="1"/>
</dbReference>
<protein>
    <submittedName>
        <fullName evidence="14">Ferric-rhodotorulic acid/ferric-coprogen receptor FhuE</fullName>
    </submittedName>
</protein>
<evidence type="ECO:0000256" key="8">
    <source>
        <dbReference type="ARBA" id="ARBA00023170"/>
    </source>
</evidence>
<dbReference type="Pfam" id="PF00593">
    <property type="entry name" value="TonB_dep_Rec_b-barrel"/>
    <property type="match status" value="1"/>
</dbReference>
<comment type="subcellular location">
    <subcellularLocation>
        <location evidence="1 10">Cell outer membrane</location>
        <topology evidence="1 10">Multi-pass membrane protein</topology>
    </subcellularLocation>
</comment>
<dbReference type="InterPro" id="IPR039426">
    <property type="entry name" value="TonB-dep_rcpt-like"/>
</dbReference>
<organism evidence="14 15">
    <name type="scientific">Chromohalobacter sarecensis</name>
    <dbReference type="NCBI Taxonomy" id="245294"/>
    <lineage>
        <taxon>Bacteria</taxon>
        <taxon>Pseudomonadati</taxon>
        <taxon>Pseudomonadota</taxon>
        <taxon>Gammaproteobacteria</taxon>
        <taxon>Oceanospirillales</taxon>
        <taxon>Halomonadaceae</taxon>
        <taxon>Chromohalobacter</taxon>
    </lineage>
</organism>
<dbReference type="InterPro" id="IPR010105">
    <property type="entry name" value="TonB_sidphr_rcpt"/>
</dbReference>
<evidence type="ECO:0000256" key="5">
    <source>
        <dbReference type="ARBA" id="ARBA00022692"/>
    </source>
</evidence>
<dbReference type="Proteomes" id="UP001596030">
    <property type="component" value="Unassembled WGS sequence"/>
</dbReference>
<sequence length="737" mass="81233">MKKTSWWLAEPARECGRAQVRVCPRHVVSLVLFSSTSVLLSPSALAQSSDSDELETVTITAQNLYENVGYTRRSTTAGTRFELSPKEVPQALSIVTEQRIKDQNLQDIEDVLTNTTGVSASKIDSRRVSFYSRGFRINSYQYDGIPTLNTDSRWYFGEGSQNTAIYDRVEVVRGANGLMTGAGNPGASVNFVRKHADSRELTGSVSGTLGSWDQRRGVVDVTTPLTESGDVRARFVGGYDDSDSYLDRSSDREKFGYLVIDADVTDSTTLSLGYDYQDTHASSPTWGGLPLWYSDGSETDYSRSFSVAPDWSYSDHESKKVFAQIDHRFGNGWELHGTATHEESDLDSRLMSPYFDTAFSSSPDPVTGEGPVFYTGWNRGDRDVDSADAYVKGPFALFGREHELVVGGSYSDQSNDYESNFTSGAIEVGDFNNWDGSTADLDWPGFSPSESASVRQKALYGVARFSLAEPLTLIVGARYTDWHGSTWSSSLGNHSQDEDDITPYGGLVYDINDVWSAYLSYSEIFQPQSYRLAGGNGYLDPLVGKNYETGVKAAWLDGLLNASFSVFRLEQDNVADIVSTPGSAITTATPVSDVVSEGFEAEVTGAVTDDLEMTVGFTHYTATSAEGSFNTDRPRTQANLFASYRVPQWRQLTIGGGARWQSDTFIDDQAAPGGGTRDYEQSSYAVANVFGRYQFTPQLALQVNVQNLFDETYYSYFDTYGVYGEPRRVTSTLTYSF</sequence>
<dbReference type="RefSeq" id="WP_246972276.1">
    <property type="nucleotide sequence ID" value="NZ_JAKGAN010000004.1"/>
</dbReference>
<comment type="caution">
    <text evidence="14">The sequence shown here is derived from an EMBL/GenBank/DDBJ whole genome shotgun (WGS) entry which is preliminary data.</text>
</comment>
<evidence type="ECO:0000256" key="6">
    <source>
        <dbReference type="ARBA" id="ARBA00023077"/>
    </source>
</evidence>
<keyword evidence="8 14" id="KW-0675">Receptor</keyword>
<proteinExistence type="inferred from homology"/>
<name>A0ABV9CX10_9GAMM</name>
<dbReference type="NCBIfam" id="NF007447">
    <property type="entry name" value="PRK10003.1"/>
    <property type="match status" value="1"/>
</dbReference>
<dbReference type="Pfam" id="PF07715">
    <property type="entry name" value="Plug"/>
    <property type="match status" value="1"/>
</dbReference>
<feature type="domain" description="TonB-dependent receptor plug" evidence="13">
    <location>
        <begin position="85"/>
        <end position="187"/>
    </location>
</feature>
<feature type="domain" description="TonB-dependent receptor-like beta-barrel" evidence="12">
    <location>
        <begin position="265"/>
        <end position="708"/>
    </location>
</feature>
<accession>A0ABV9CX10</accession>